<accession>A0A6A6PQ49</accession>
<dbReference type="PANTHER" id="PTHR43602">
    <property type="match status" value="1"/>
</dbReference>
<keyword evidence="6" id="KW-0496">Mitochondrion</keyword>
<dbReference type="Gene3D" id="3.90.226.10">
    <property type="entry name" value="2-enoyl-CoA Hydratase, Chain A, domain 1"/>
    <property type="match status" value="1"/>
</dbReference>
<dbReference type="SUPFAM" id="SSF52096">
    <property type="entry name" value="ClpP/crotonase"/>
    <property type="match status" value="2"/>
</dbReference>
<dbReference type="InterPro" id="IPR052377">
    <property type="entry name" value="Mitochondrial_ECH-domain"/>
</dbReference>
<evidence type="ECO:0000256" key="3">
    <source>
        <dbReference type="ARBA" id="ARBA00022946"/>
    </source>
</evidence>
<comment type="subcellular location">
    <subcellularLocation>
        <location evidence="1">Mitochondrion</location>
    </subcellularLocation>
</comment>
<dbReference type="InterPro" id="IPR029045">
    <property type="entry name" value="ClpP/crotonase-like_dom_sf"/>
</dbReference>
<evidence type="ECO:0000256" key="5">
    <source>
        <dbReference type="ARBA" id="ARBA00023098"/>
    </source>
</evidence>
<evidence type="ECO:0000313" key="11">
    <source>
        <dbReference type="Proteomes" id="UP000799767"/>
    </source>
</evidence>
<evidence type="ECO:0000256" key="8">
    <source>
        <dbReference type="ARBA" id="ARBA00040545"/>
    </source>
</evidence>
<dbReference type="PROSITE" id="PS00166">
    <property type="entry name" value="ENOYL_COA_HYDRATASE"/>
    <property type="match status" value="1"/>
</dbReference>
<dbReference type="Pfam" id="PF00378">
    <property type="entry name" value="ECH_1"/>
    <property type="match status" value="1"/>
</dbReference>
<dbReference type="Proteomes" id="UP000799767">
    <property type="component" value="Unassembled WGS sequence"/>
</dbReference>
<keyword evidence="4" id="KW-0843">Virulence</keyword>
<dbReference type="GO" id="GO:0016836">
    <property type="term" value="F:hydro-lyase activity"/>
    <property type="evidence" value="ECO:0007669"/>
    <property type="project" value="TreeGrafter"/>
</dbReference>
<dbReference type="AlphaFoldDB" id="A0A6A6PQ49"/>
<dbReference type="GO" id="GO:0016853">
    <property type="term" value="F:isomerase activity"/>
    <property type="evidence" value="ECO:0007669"/>
    <property type="project" value="UniProtKB-KW"/>
</dbReference>
<protein>
    <recommendedName>
        <fullName evidence="8">Enoyl-CoA hydratase domain-containing protein 3, mitochondrial</fullName>
    </recommendedName>
</protein>
<name>A0A6A6PQ49_9PEZI</name>
<dbReference type="RefSeq" id="XP_033588324.1">
    <property type="nucleotide sequence ID" value="XM_033738121.1"/>
</dbReference>
<dbReference type="InterPro" id="IPR001753">
    <property type="entry name" value="Enoyl-CoA_hydra/iso"/>
</dbReference>
<keyword evidence="11" id="KW-1185">Reference proteome</keyword>
<evidence type="ECO:0000256" key="7">
    <source>
        <dbReference type="ARBA" id="ARBA00037410"/>
    </source>
</evidence>
<dbReference type="Gene3D" id="1.10.12.10">
    <property type="entry name" value="Lyase 2-enoyl-coa Hydratase, Chain A, domain 2"/>
    <property type="match status" value="1"/>
</dbReference>
<dbReference type="GO" id="GO:0005739">
    <property type="term" value="C:mitochondrion"/>
    <property type="evidence" value="ECO:0007669"/>
    <property type="project" value="UniProtKB-SubCell"/>
</dbReference>
<dbReference type="EMBL" id="MU001637">
    <property type="protein sequence ID" value="KAF2481754.1"/>
    <property type="molecule type" value="Genomic_DNA"/>
</dbReference>
<dbReference type="OrthoDB" id="2139957at2759"/>
<sequence>MSWPKLPAKAAYLTLNNPQRRNALSLSVLRDLRDQLHRFNTSPKDGRLRILPPFHPQILQKLEAADEATDSSAVEEYGWLLDASKWKEARGELPSVLVLRSDGPVFSAGHDLGELRQLPHSDVKETFAICAEVMSLIRRSPAPVVGRVQGLATAAGCQLALATDLPVAAAATQFRLPGASMGLPCTSPSSAVSRRLGNAFTYRMLAMAEPIRADRLPGGAVEVVADEAALDVRVHEMVEQLAEKTAAQPQALGKWAYWTQVGFNGQRDGGSDGYEDAVSWTGRMMALHARSADAREGMEAFKGKRKPEWKT</sequence>
<evidence type="ECO:0000256" key="1">
    <source>
        <dbReference type="ARBA" id="ARBA00004173"/>
    </source>
</evidence>
<evidence type="ECO:0000256" key="6">
    <source>
        <dbReference type="ARBA" id="ARBA00023128"/>
    </source>
</evidence>
<keyword evidence="5" id="KW-0443">Lipid metabolism</keyword>
<dbReference type="InterPro" id="IPR018376">
    <property type="entry name" value="Enoyl-CoA_hyd/isom_CS"/>
</dbReference>
<evidence type="ECO:0000256" key="2">
    <source>
        <dbReference type="ARBA" id="ARBA00022832"/>
    </source>
</evidence>
<evidence type="ECO:0000256" key="4">
    <source>
        <dbReference type="ARBA" id="ARBA00023026"/>
    </source>
</evidence>
<gene>
    <name evidence="10" type="ORF">BDY17DRAFT_347024</name>
</gene>
<reference evidence="10" key="1">
    <citation type="journal article" date="2020" name="Stud. Mycol.">
        <title>101 Dothideomycetes genomes: a test case for predicting lifestyles and emergence of pathogens.</title>
        <authorList>
            <person name="Haridas S."/>
            <person name="Albert R."/>
            <person name="Binder M."/>
            <person name="Bloem J."/>
            <person name="Labutti K."/>
            <person name="Salamov A."/>
            <person name="Andreopoulos B."/>
            <person name="Baker S."/>
            <person name="Barry K."/>
            <person name="Bills G."/>
            <person name="Bluhm B."/>
            <person name="Cannon C."/>
            <person name="Castanera R."/>
            <person name="Culley D."/>
            <person name="Daum C."/>
            <person name="Ezra D."/>
            <person name="Gonzalez J."/>
            <person name="Henrissat B."/>
            <person name="Kuo A."/>
            <person name="Liang C."/>
            <person name="Lipzen A."/>
            <person name="Lutzoni F."/>
            <person name="Magnuson J."/>
            <person name="Mondo S."/>
            <person name="Nolan M."/>
            <person name="Ohm R."/>
            <person name="Pangilinan J."/>
            <person name="Park H.-J."/>
            <person name="Ramirez L."/>
            <person name="Alfaro M."/>
            <person name="Sun H."/>
            <person name="Tritt A."/>
            <person name="Yoshinaga Y."/>
            <person name="Zwiers L.-H."/>
            <person name="Turgeon B."/>
            <person name="Goodwin S."/>
            <person name="Spatafora J."/>
            <person name="Crous P."/>
            <person name="Grigoriev I."/>
        </authorList>
    </citation>
    <scope>NUCLEOTIDE SEQUENCE</scope>
    <source>
        <strain evidence="10">CBS 113389</strain>
    </source>
</reference>
<dbReference type="Gene3D" id="3.30.300.220">
    <property type="match status" value="1"/>
</dbReference>
<proteinExistence type="inferred from homology"/>
<organism evidence="10 11">
    <name type="scientific">Neohortaea acidophila</name>
    <dbReference type="NCBI Taxonomy" id="245834"/>
    <lineage>
        <taxon>Eukaryota</taxon>
        <taxon>Fungi</taxon>
        <taxon>Dikarya</taxon>
        <taxon>Ascomycota</taxon>
        <taxon>Pezizomycotina</taxon>
        <taxon>Dothideomycetes</taxon>
        <taxon>Dothideomycetidae</taxon>
        <taxon>Mycosphaerellales</taxon>
        <taxon>Teratosphaeriaceae</taxon>
        <taxon>Neohortaea</taxon>
    </lineage>
</organism>
<comment type="function">
    <text evidence="7">May play a role in fatty acid biosynthesis and insulin sensitivity.</text>
</comment>
<dbReference type="GO" id="GO:0006631">
    <property type="term" value="P:fatty acid metabolic process"/>
    <property type="evidence" value="ECO:0007669"/>
    <property type="project" value="UniProtKB-KW"/>
</dbReference>
<dbReference type="GeneID" id="54479123"/>
<keyword evidence="10" id="KW-0413">Isomerase</keyword>
<dbReference type="CDD" id="cd06558">
    <property type="entry name" value="crotonase-like"/>
    <property type="match status" value="1"/>
</dbReference>
<evidence type="ECO:0000256" key="9">
    <source>
        <dbReference type="RuleBase" id="RU003707"/>
    </source>
</evidence>
<comment type="similarity">
    <text evidence="9">Belongs to the enoyl-CoA hydratase/isomerase family.</text>
</comment>
<keyword evidence="3" id="KW-0809">Transit peptide</keyword>
<dbReference type="PANTHER" id="PTHR43602:SF1">
    <property type="entry name" value="ENOYL-COA HYDRATASE DOMAIN-CONTAINING PROTEIN 3, MITOCHONDRIAL"/>
    <property type="match status" value="1"/>
</dbReference>
<dbReference type="InterPro" id="IPR014748">
    <property type="entry name" value="Enoyl-CoA_hydra_C"/>
</dbReference>
<evidence type="ECO:0000313" key="10">
    <source>
        <dbReference type="EMBL" id="KAF2481754.1"/>
    </source>
</evidence>
<keyword evidence="2" id="KW-0276">Fatty acid metabolism</keyword>